<comment type="caution">
    <text evidence="2">The sequence shown here is derived from an EMBL/GenBank/DDBJ whole genome shotgun (WGS) entry which is preliminary data.</text>
</comment>
<accession>A0AAD8YDI7</accession>
<dbReference type="Proteomes" id="UP001224775">
    <property type="component" value="Unassembled WGS sequence"/>
</dbReference>
<organism evidence="2 3">
    <name type="scientific">Skeletonema marinoi</name>
    <dbReference type="NCBI Taxonomy" id="267567"/>
    <lineage>
        <taxon>Eukaryota</taxon>
        <taxon>Sar</taxon>
        <taxon>Stramenopiles</taxon>
        <taxon>Ochrophyta</taxon>
        <taxon>Bacillariophyta</taxon>
        <taxon>Coscinodiscophyceae</taxon>
        <taxon>Thalassiosirophycidae</taxon>
        <taxon>Thalassiosirales</taxon>
        <taxon>Skeletonemataceae</taxon>
        <taxon>Skeletonema</taxon>
        <taxon>Skeletonema marinoi-dohrnii complex</taxon>
    </lineage>
</organism>
<gene>
    <name evidence="2" type="ORF">QTG54_005049</name>
</gene>
<feature type="region of interest" description="Disordered" evidence="1">
    <location>
        <begin position="1"/>
        <end position="41"/>
    </location>
</feature>
<keyword evidence="3" id="KW-1185">Reference proteome</keyword>
<dbReference type="AlphaFoldDB" id="A0AAD8YDI7"/>
<proteinExistence type="predicted"/>
<evidence type="ECO:0000256" key="1">
    <source>
        <dbReference type="SAM" id="MobiDB-lite"/>
    </source>
</evidence>
<evidence type="ECO:0000313" key="3">
    <source>
        <dbReference type="Proteomes" id="UP001224775"/>
    </source>
</evidence>
<reference evidence="2" key="1">
    <citation type="submission" date="2023-06" db="EMBL/GenBank/DDBJ databases">
        <title>Survivors Of The Sea: Transcriptome response of Skeletonema marinoi to long-term dormancy.</title>
        <authorList>
            <person name="Pinder M.I.M."/>
            <person name="Kourtchenko O."/>
            <person name="Robertson E.K."/>
            <person name="Larsson T."/>
            <person name="Maumus F."/>
            <person name="Osuna-Cruz C.M."/>
            <person name="Vancaester E."/>
            <person name="Stenow R."/>
            <person name="Vandepoele K."/>
            <person name="Ploug H."/>
            <person name="Bruchert V."/>
            <person name="Godhe A."/>
            <person name="Topel M."/>
        </authorList>
    </citation>
    <scope>NUCLEOTIDE SEQUENCE</scope>
    <source>
        <strain evidence="2">R05AC</strain>
    </source>
</reference>
<dbReference type="EMBL" id="JATAAI010000007">
    <property type="protein sequence ID" value="KAK1744516.1"/>
    <property type="molecule type" value="Genomic_DNA"/>
</dbReference>
<sequence>MHCNSLPREQSPAARNESPLEDWPRRASSKETDQDQAVVSESQSGVSFSEFSTLRVYDDLNYLYARKKAYSKEDREIFGAQAMMETKRIKHLIFNSPPASVGESIKYVLKNGIITRDELVGIDHLVLGKPTDVLQVRRDHMMAVLQKQQEQQPQREEDSWIGLEQLIDLPADRRSDVTAVSFEEYCAIAIESN</sequence>
<protein>
    <submittedName>
        <fullName evidence="2">Uncharacterized protein</fullName>
    </submittedName>
</protein>
<evidence type="ECO:0000313" key="2">
    <source>
        <dbReference type="EMBL" id="KAK1744516.1"/>
    </source>
</evidence>
<name>A0AAD8YDI7_9STRA</name>
<feature type="compositionally biased region" description="Basic and acidic residues" evidence="1">
    <location>
        <begin position="22"/>
        <end position="33"/>
    </location>
</feature>